<sequence length="605" mass="69954">MQKGILRDIQFVEKILQMTCDTLIVLDNNNICLDALVKTDNPVLNPRLQLIGKDFLSLFPYETAKIIGQELEFCRLTGQESNNNYDLPTSEQMYYFKFIIQKFDDGRLLCQYRDITRRSNMKRRLKAALTTLLEVEKEARIGHWTYNTATQQMMYSGFLNVNRKDVLDPVFLRLEEFLEIVHPDDKRKVYNFFFIDKHERQVVEYRISVPGEKIKYVVSTKYSRHLENDEWLISGFSQNVTDLIQNRIELEMILSVVFNAPYSIHANHLDGTLVFANKECRFQNHIPNSQRIFTLPISDVLKNFSSQEQWEEIIHELKERKGFYKYRCDYAYPERNIFSSECRSFLVKNGAGDEIVWTIRRDISDQLRYEEQLMKAKEAAEESEQLKSAFISNMSHEIRTPLNAIVGFSTIIANTEDAELRQEYGQIVSSNSDQLLRLVQDVLEMSHLESGKLQFHTESISLHGILRELEKSFNQPIARPNLYFHLLEDDKPVCLDRGRLLQVLTNLISNAIKFTPDTGEIHVGYTISSESLILSVTDTGIGISPDKLEDIFTRFWKANSVAQGTGLGLAISKSIIEQMNGRIVVQSEEGNGSIFKVYIPLSDVK</sequence>
<dbReference type="InterPro" id="IPR005467">
    <property type="entry name" value="His_kinase_dom"/>
</dbReference>
<protein>
    <recommendedName>
        <fullName evidence="2">histidine kinase</fullName>
        <ecNumber evidence="2">2.7.13.3</ecNumber>
    </recommendedName>
</protein>
<evidence type="ECO:0000256" key="3">
    <source>
        <dbReference type="ARBA" id="ARBA00022553"/>
    </source>
</evidence>
<evidence type="ECO:0000259" key="7">
    <source>
        <dbReference type="PROSITE" id="PS50109"/>
    </source>
</evidence>
<dbReference type="FunFam" id="3.30.565.10:FF:000006">
    <property type="entry name" value="Sensor histidine kinase WalK"/>
    <property type="match status" value="1"/>
</dbReference>
<dbReference type="SMART" id="SM00387">
    <property type="entry name" value="HATPase_c"/>
    <property type="match status" value="1"/>
</dbReference>
<keyword evidence="4" id="KW-0808">Transferase</keyword>
<proteinExistence type="predicted"/>
<dbReference type="SMART" id="SM00388">
    <property type="entry name" value="HisKA"/>
    <property type="match status" value="1"/>
</dbReference>
<dbReference type="Pfam" id="PF00512">
    <property type="entry name" value="HisKA"/>
    <property type="match status" value="1"/>
</dbReference>
<dbReference type="InterPro" id="IPR003661">
    <property type="entry name" value="HisK_dim/P_dom"/>
</dbReference>
<gene>
    <name evidence="8" type="ORF">EWE74_09740</name>
</gene>
<dbReference type="PANTHER" id="PTHR43711">
    <property type="entry name" value="TWO-COMPONENT HISTIDINE KINASE"/>
    <property type="match status" value="1"/>
</dbReference>
<comment type="catalytic activity">
    <reaction evidence="1">
        <text>ATP + protein L-histidine = ADP + protein N-phospho-L-histidine.</text>
        <dbReference type="EC" id="2.7.13.3"/>
    </reaction>
</comment>
<dbReference type="PANTHER" id="PTHR43711:SF31">
    <property type="entry name" value="HISTIDINE KINASE"/>
    <property type="match status" value="1"/>
</dbReference>
<evidence type="ECO:0000313" key="9">
    <source>
        <dbReference type="Proteomes" id="UP000292855"/>
    </source>
</evidence>
<dbReference type="AlphaFoldDB" id="A0A4Q6XJD9"/>
<dbReference type="OrthoDB" id="9766459at2"/>
<keyword evidence="6" id="KW-0902">Two-component regulatory system</keyword>
<dbReference type="Pfam" id="PF02518">
    <property type="entry name" value="HATPase_c"/>
    <property type="match status" value="1"/>
</dbReference>
<dbReference type="InterPro" id="IPR003594">
    <property type="entry name" value="HATPase_dom"/>
</dbReference>
<dbReference type="PRINTS" id="PR00344">
    <property type="entry name" value="BCTRLSENSOR"/>
</dbReference>
<organism evidence="8 9">
    <name type="scientific">Sphingobacterium corticibacterium</name>
    <dbReference type="NCBI Taxonomy" id="2484746"/>
    <lineage>
        <taxon>Bacteria</taxon>
        <taxon>Pseudomonadati</taxon>
        <taxon>Bacteroidota</taxon>
        <taxon>Sphingobacteriia</taxon>
        <taxon>Sphingobacteriales</taxon>
        <taxon>Sphingobacteriaceae</taxon>
        <taxon>Sphingobacterium</taxon>
    </lineage>
</organism>
<evidence type="ECO:0000256" key="2">
    <source>
        <dbReference type="ARBA" id="ARBA00012438"/>
    </source>
</evidence>
<accession>A0A4Q6XJD9</accession>
<dbReference type="CDD" id="cd00082">
    <property type="entry name" value="HisKA"/>
    <property type="match status" value="1"/>
</dbReference>
<dbReference type="InterPro" id="IPR004358">
    <property type="entry name" value="Sig_transdc_His_kin-like_C"/>
</dbReference>
<dbReference type="EMBL" id="SGIT01000002">
    <property type="protein sequence ID" value="RZF59445.1"/>
    <property type="molecule type" value="Genomic_DNA"/>
</dbReference>
<dbReference type="EC" id="2.7.13.3" evidence="2"/>
<comment type="caution">
    <text evidence="8">The sequence shown here is derived from an EMBL/GenBank/DDBJ whole genome shotgun (WGS) entry which is preliminary data.</text>
</comment>
<dbReference type="Proteomes" id="UP000292855">
    <property type="component" value="Unassembled WGS sequence"/>
</dbReference>
<dbReference type="GO" id="GO:0000155">
    <property type="term" value="F:phosphorelay sensor kinase activity"/>
    <property type="evidence" value="ECO:0007669"/>
    <property type="project" value="InterPro"/>
</dbReference>
<reference evidence="8 9" key="1">
    <citation type="submission" date="2019-02" db="EMBL/GenBank/DDBJ databases">
        <authorList>
            <person name="Li Y."/>
        </authorList>
    </citation>
    <scope>NUCLEOTIDE SEQUENCE [LARGE SCALE GENOMIC DNA]</scope>
    <source>
        <strain evidence="8 9">30C10-4-7</strain>
    </source>
</reference>
<dbReference type="SUPFAM" id="SSF55874">
    <property type="entry name" value="ATPase domain of HSP90 chaperone/DNA topoisomerase II/histidine kinase"/>
    <property type="match status" value="1"/>
</dbReference>
<dbReference type="InterPro" id="IPR036890">
    <property type="entry name" value="HATPase_C_sf"/>
</dbReference>
<evidence type="ECO:0000256" key="4">
    <source>
        <dbReference type="ARBA" id="ARBA00022679"/>
    </source>
</evidence>
<dbReference type="RefSeq" id="WP_130141366.1">
    <property type="nucleotide sequence ID" value="NZ_SGIT01000002.1"/>
</dbReference>
<dbReference type="InterPro" id="IPR036097">
    <property type="entry name" value="HisK_dim/P_sf"/>
</dbReference>
<keyword evidence="9" id="KW-1185">Reference proteome</keyword>
<dbReference type="InterPro" id="IPR050736">
    <property type="entry name" value="Sensor_HK_Regulatory"/>
</dbReference>
<name>A0A4Q6XJD9_9SPHI</name>
<evidence type="ECO:0000256" key="6">
    <source>
        <dbReference type="ARBA" id="ARBA00023012"/>
    </source>
</evidence>
<keyword evidence="5 8" id="KW-0418">Kinase</keyword>
<dbReference type="Gene3D" id="3.30.565.10">
    <property type="entry name" value="Histidine kinase-like ATPase, C-terminal domain"/>
    <property type="match status" value="1"/>
</dbReference>
<dbReference type="SUPFAM" id="SSF47384">
    <property type="entry name" value="Homodimeric domain of signal transducing histidine kinase"/>
    <property type="match status" value="1"/>
</dbReference>
<evidence type="ECO:0000256" key="5">
    <source>
        <dbReference type="ARBA" id="ARBA00022777"/>
    </source>
</evidence>
<dbReference type="PROSITE" id="PS50109">
    <property type="entry name" value="HIS_KIN"/>
    <property type="match status" value="1"/>
</dbReference>
<feature type="domain" description="Histidine kinase" evidence="7">
    <location>
        <begin position="393"/>
        <end position="603"/>
    </location>
</feature>
<dbReference type="Gene3D" id="1.10.287.130">
    <property type="match status" value="1"/>
</dbReference>
<keyword evidence="3" id="KW-0597">Phosphoprotein</keyword>
<evidence type="ECO:0000313" key="8">
    <source>
        <dbReference type="EMBL" id="RZF59445.1"/>
    </source>
</evidence>
<evidence type="ECO:0000256" key="1">
    <source>
        <dbReference type="ARBA" id="ARBA00000085"/>
    </source>
</evidence>
<dbReference type="CDD" id="cd16922">
    <property type="entry name" value="HATPase_EvgS-ArcB-TorS-like"/>
    <property type="match status" value="1"/>
</dbReference>